<dbReference type="InterPro" id="IPR018769">
    <property type="entry name" value="VgrG2_DUF2345"/>
</dbReference>
<dbReference type="Gene3D" id="3.55.50.10">
    <property type="entry name" value="Baseplate protein-like domains"/>
    <property type="match status" value="1"/>
</dbReference>
<sequence>MTRPFPIGVDRTHLSESTPSFESPLRIDAIASVGGSGTFIDSLHGLQRRNNESPMSQWNAPSAQWTSLHRLIDLHWGTAGAPLPLLAQRIDFRDALSTDFSLTVHGLVPGPESDISALPGRVVGVGVTTAGGGRRWLNGIIHAVRRTGMHAGHTRMVLQIGSALALLQQRRACRIFQDLSVPEIVTTLLDEHRQRNACLATAFDCIQHLLRSHPVRSYCVQFNESDHAFIDRLLAEEGISYRFRFDIADGQPRHVLCLTDTPLFDPDRTVALPYRAGRHDDDRDTLQHWQACQRLAPAAVALSSYDYARAQPLHGSDDNAQPLHDPARTATAGLEDHRAETLYYAGSSQELARYSQLRMQARELRSRTWRGEGGLRGLATGDAVVIEGHPAHATLDVNARSFLVSGVHLQACNNLPARVEVDSDASPDDRLQPGQCRTRFRALPHDQPLVPEYADRLHRPTANGPQSATVVGPPGETVHTDPLGRIRIRFHWQRAEDRADGDDADLAHASTWIRVALPSAGDGFGHQFLPRIGQEVLVDFLHGDMDRPVIVGVLHNGRHAPPRFSGAGQLPGNRALSGIQSREHGGNAHAELVFDDSPGEVGAHLRASPHDSALHLGQLTTPRRDGQAQPRGSGAELRTDAALALRSAHGLLLSSHGRTQARGHQLDQQELLGLLDECRQVFAQLATLATEQQAGTASATPQHALAEALKAWTGEGDGGHAPVVAVSAAAGLVTATPASQLHVSRGQHDVVAGTHLQQTSGERMHLQAGQGLSLYAGDGGISAVANAGPVQLQSRGDQIQAHALQGMQLSAENGEIVIAAPVIRLVAADGSFLRIGGGVTGGSDGAIRLHGARHDWDGPQTEHWSRALPQATPPVCLPCLAQAAQLGTYRVNLTEAA</sequence>
<organism evidence="6 7">
    <name type="scientific">Stenotrophomonas maltophilia</name>
    <name type="common">Pseudomonas maltophilia</name>
    <name type="synonym">Xanthomonas maltophilia</name>
    <dbReference type="NCBI Taxonomy" id="40324"/>
    <lineage>
        <taxon>Bacteria</taxon>
        <taxon>Pseudomonadati</taxon>
        <taxon>Pseudomonadota</taxon>
        <taxon>Gammaproteobacteria</taxon>
        <taxon>Lysobacterales</taxon>
        <taxon>Lysobacteraceae</taxon>
        <taxon>Stenotrophomonas</taxon>
        <taxon>Stenotrophomonas maltophilia group</taxon>
    </lineage>
</organism>
<evidence type="ECO:0000313" key="7">
    <source>
        <dbReference type="Proteomes" id="UP000306631"/>
    </source>
</evidence>
<comment type="similarity">
    <text evidence="1">Belongs to the VgrG protein family.</text>
</comment>
<feature type="domain" description="DUF2345" evidence="4">
    <location>
        <begin position="717"/>
        <end position="860"/>
    </location>
</feature>
<proteinExistence type="inferred from homology"/>
<dbReference type="SUPFAM" id="SSF69255">
    <property type="entry name" value="gp5 N-terminal domain-like"/>
    <property type="match status" value="1"/>
</dbReference>
<dbReference type="InterPro" id="IPR050708">
    <property type="entry name" value="T6SS_VgrG/RHS"/>
</dbReference>
<evidence type="ECO:0000256" key="2">
    <source>
        <dbReference type="SAM" id="MobiDB-lite"/>
    </source>
</evidence>
<dbReference type="EMBL" id="SRYW01000028">
    <property type="protein sequence ID" value="TGY31336.1"/>
    <property type="molecule type" value="Genomic_DNA"/>
</dbReference>
<dbReference type="SUPFAM" id="SSF69279">
    <property type="entry name" value="Phage tail proteins"/>
    <property type="match status" value="2"/>
</dbReference>
<reference evidence="6 7" key="1">
    <citation type="submission" date="2019-04" db="EMBL/GenBank/DDBJ databases">
        <title>Microbes associate with the intestines of laboratory mice.</title>
        <authorList>
            <person name="Navarre W."/>
            <person name="Wong E."/>
            <person name="Huang K."/>
            <person name="Tropini C."/>
            <person name="Ng K."/>
            <person name="Yu B."/>
        </authorList>
    </citation>
    <scope>NUCLEOTIDE SEQUENCE [LARGE SCALE GENOMIC DNA]</scope>
    <source>
        <strain evidence="6 7">NM62_B4-13</strain>
    </source>
</reference>
<dbReference type="InterPro" id="IPR028244">
    <property type="entry name" value="T6SS_Rhs_Vgr_dom"/>
</dbReference>
<evidence type="ECO:0000256" key="1">
    <source>
        <dbReference type="ARBA" id="ARBA00005558"/>
    </source>
</evidence>
<gene>
    <name evidence="6" type="ORF">E5352_18955</name>
</gene>
<evidence type="ECO:0000259" key="5">
    <source>
        <dbReference type="Pfam" id="PF13296"/>
    </source>
</evidence>
<dbReference type="InterPro" id="IPR017847">
    <property type="entry name" value="T6SS_RhsGE_Vgr_subset"/>
</dbReference>
<dbReference type="PANTHER" id="PTHR32305:SF11">
    <property type="entry name" value="TYPE VI SECRETION SYSTEM SPIKE PROTEIN VGRG3"/>
    <property type="match status" value="1"/>
</dbReference>
<dbReference type="InterPro" id="IPR037026">
    <property type="entry name" value="Vgr_OB-fold_dom_sf"/>
</dbReference>
<protein>
    <submittedName>
        <fullName evidence="6">Type VI secretion system tip protein VgrG</fullName>
    </submittedName>
</protein>
<name>A0A4S2CSA1_STEMA</name>
<dbReference type="Gene3D" id="4.10.220.110">
    <property type="match status" value="1"/>
</dbReference>
<dbReference type="NCBIfam" id="TIGR01646">
    <property type="entry name" value="vgr_GE"/>
    <property type="match status" value="1"/>
</dbReference>
<comment type="caution">
    <text evidence="6">The sequence shown here is derived from an EMBL/GenBank/DDBJ whole genome shotgun (WGS) entry which is preliminary data.</text>
</comment>
<feature type="region of interest" description="Disordered" evidence="2">
    <location>
        <begin position="613"/>
        <end position="634"/>
    </location>
</feature>
<dbReference type="Proteomes" id="UP000306631">
    <property type="component" value="Unassembled WGS sequence"/>
</dbReference>
<dbReference type="Gene3D" id="2.30.110.50">
    <property type="match status" value="1"/>
</dbReference>
<accession>A0A4S2CSA1</accession>
<dbReference type="InterPro" id="IPR006531">
    <property type="entry name" value="Gp5/Vgr_OB"/>
</dbReference>
<dbReference type="Pfam" id="PF13296">
    <property type="entry name" value="T6SS_Vgr"/>
    <property type="match status" value="1"/>
</dbReference>
<dbReference type="InterPro" id="IPR006533">
    <property type="entry name" value="T6SS_Vgr_RhsGE"/>
</dbReference>
<dbReference type="Pfam" id="PF05954">
    <property type="entry name" value="Phage_GPD"/>
    <property type="match status" value="1"/>
</dbReference>
<feature type="domain" description="Putative type VI secretion system Rhs element associated Vgr" evidence="5">
    <location>
        <begin position="582"/>
        <end position="689"/>
    </location>
</feature>
<evidence type="ECO:0000259" key="3">
    <source>
        <dbReference type="Pfam" id="PF04717"/>
    </source>
</evidence>
<dbReference type="Gene3D" id="2.40.50.230">
    <property type="entry name" value="Gp5 N-terminal domain"/>
    <property type="match status" value="1"/>
</dbReference>
<evidence type="ECO:0000313" key="6">
    <source>
        <dbReference type="EMBL" id="TGY31336.1"/>
    </source>
</evidence>
<dbReference type="AlphaFoldDB" id="A0A4S2CSA1"/>
<feature type="domain" description="Gp5/Type VI secretion system Vgr protein OB-fold" evidence="3">
    <location>
        <begin position="480"/>
        <end position="555"/>
    </location>
</feature>
<evidence type="ECO:0000259" key="4">
    <source>
        <dbReference type="Pfam" id="PF10106"/>
    </source>
</evidence>
<dbReference type="NCBIfam" id="TIGR03361">
    <property type="entry name" value="VI_Rhs_Vgr"/>
    <property type="match status" value="1"/>
</dbReference>
<dbReference type="Pfam" id="PF10106">
    <property type="entry name" value="DUF2345"/>
    <property type="match status" value="1"/>
</dbReference>
<dbReference type="OrthoDB" id="9762420at2"/>
<dbReference type="Pfam" id="PF04717">
    <property type="entry name" value="Phage_base_V"/>
    <property type="match status" value="1"/>
</dbReference>
<dbReference type="PANTHER" id="PTHR32305">
    <property type="match status" value="1"/>
</dbReference>